<protein>
    <submittedName>
        <fullName evidence="2">Uncharacterized protein</fullName>
    </submittedName>
</protein>
<proteinExistence type="predicted"/>
<keyword evidence="3" id="KW-1185">Reference proteome</keyword>
<dbReference type="Proteomes" id="UP001209878">
    <property type="component" value="Unassembled WGS sequence"/>
</dbReference>
<organism evidence="2 3">
    <name type="scientific">Ridgeia piscesae</name>
    <name type="common">Tubeworm</name>
    <dbReference type="NCBI Taxonomy" id="27915"/>
    <lineage>
        <taxon>Eukaryota</taxon>
        <taxon>Metazoa</taxon>
        <taxon>Spiralia</taxon>
        <taxon>Lophotrochozoa</taxon>
        <taxon>Annelida</taxon>
        <taxon>Polychaeta</taxon>
        <taxon>Sedentaria</taxon>
        <taxon>Canalipalpata</taxon>
        <taxon>Sabellida</taxon>
        <taxon>Siboglinidae</taxon>
        <taxon>Ridgeia</taxon>
    </lineage>
</organism>
<evidence type="ECO:0000313" key="2">
    <source>
        <dbReference type="EMBL" id="KAK2177959.1"/>
    </source>
</evidence>
<evidence type="ECO:0000256" key="1">
    <source>
        <dbReference type="SAM" id="MobiDB-lite"/>
    </source>
</evidence>
<feature type="compositionally biased region" description="Polar residues" evidence="1">
    <location>
        <begin position="83"/>
        <end position="92"/>
    </location>
</feature>
<sequence length="202" mass="21770">MAAPVMLKRSATEAFSEPEIMRQSELPGGAINLSELNTGTLNMSLDALDAHIQRSPIKMLNTVARSRPLKKMRRDNGDYMNGDATTDQSDVASSPEPHPELVVDLPVNGHTSKIRAEVEDVMPKTNGHRSFPCVWLDGSDPMRNQEGGDVSPQSQTPLDYADSPPMSTPMTTPPPAPVSAAINGVDVDRQRNGVVSSCQHTA</sequence>
<reference evidence="2" key="1">
    <citation type="journal article" date="2023" name="Mol. Biol. Evol.">
        <title>Third-Generation Sequencing Reveals the Adaptive Role of the Epigenome in Three Deep-Sea Polychaetes.</title>
        <authorList>
            <person name="Perez M."/>
            <person name="Aroh O."/>
            <person name="Sun Y."/>
            <person name="Lan Y."/>
            <person name="Juniper S.K."/>
            <person name="Young C.R."/>
            <person name="Angers B."/>
            <person name="Qian P.Y."/>
        </authorList>
    </citation>
    <scope>NUCLEOTIDE SEQUENCE</scope>
    <source>
        <strain evidence="2">R07B-5</strain>
    </source>
</reference>
<evidence type="ECO:0000313" key="3">
    <source>
        <dbReference type="Proteomes" id="UP001209878"/>
    </source>
</evidence>
<feature type="region of interest" description="Disordered" evidence="1">
    <location>
        <begin position="136"/>
        <end position="202"/>
    </location>
</feature>
<accession>A0AAD9KV56</accession>
<comment type="caution">
    <text evidence="2">The sequence shown here is derived from an EMBL/GenBank/DDBJ whole genome shotgun (WGS) entry which is preliminary data.</text>
</comment>
<gene>
    <name evidence="2" type="ORF">NP493_570g03002</name>
</gene>
<feature type="region of interest" description="Disordered" evidence="1">
    <location>
        <begin position="72"/>
        <end position="97"/>
    </location>
</feature>
<dbReference type="EMBL" id="JAODUO010000569">
    <property type="protein sequence ID" value="KAK2177959.1"/>
    <property type="molecule type" value="Genomic_DNA"/>
</dbReference>
<feature type="compositionally biased region" description="Polar residues" evidence="1">
    <location>
        <begin position="193"/>
        <end position="202"/>
    </location>
</feature>
<name>A0AAD9KV56_RIDPI</name>
<dbReference type="AlphaFoldDB" id="A0AAD9KV56"/>